<reference evidence="4 5" key="2">
    <citation type="submission" date="2021-10" db="EMBL/GenBank/DDBJ databases">
        <authorList>
            <person name="Piombo E."/>
        </authorList>
    </citation>
    <scope>NUCLEOTIDE SEQUENCE [LARGE SCALE GENOMIC DNA]</scope>
</reference>
<keyword evidence="5" id="KW-1185">Reference proteome</keyword>
<dbReference type="Proteomes" id="UP000754883">
    <property type="component" value="Unassembled WGS sequence"/>
</dbReference>
<proteinExistence type="predicted"/>
<evidence type="ECO:0000256" key="3">
    <source>
        <dbReference type="SAM" id="MobiDB-lite"/>
    </source>
</evidence>
<comment type="subcellular location">
    <subcellularLocation>
        <location evidence="1">Nucleus</location>
    </subcellularLocation>
</comment>
<evidence type="ECO:0000256" key="1">
    <source>
        <dbReference type="ARBA" id="ARBA00004123"/>
    </source>
</evidence>
<gene>
    <name evidence="4" type="ORF">CBYS24578_00012254</name>
</gene>
<evidence type="ECO:0000313" key="5">
    <source>
        <dbReference type="Proteomes" id="UP000754883"/>
    </source>
</evidence>
<accession>A0A9N9UFL1</accession>
<evidence type="ECO:0008006" key="6">
    <source>
        <dbReference type="Google" id="ProtNLM"/>
    </source>
</evidence>
<protein>
    <recommendedName>
        <fullName evidence="6">Fungal-specific transcription factor domain-containing protein</fullName>
    </recommendedName>
</protein>
<dbReference type="Pfam" id="PF11951">
    <property type="entry name" value="Fungal_trans_2"/>
    <property type="match status" value="1"/>
</dbReference>
<dbReference type="GO" id="GO:0005634">
    <property type="term" value="C:nucleus"/>
    <property type="evidence" value="ECO:0007669"/>
    <property type="project" value="UniProtKB-SubCell"/>
</dbReference>
<organism evidence="4 5">
    <name type="scientific">Clonostachys byssicola</name>
    <dbReference type="NCBI Taxonomy" id="160290"/>
    <lineage>
        <taxon>Eukaryota</taxon>
        <taxon>Fungi</taxon>
        <taxon>Dikarya</taxon>
        <taxon>Ascomycota</taxon>
        <taxon>Pezizomycotina</taxon>
        <taxon>Sordariomycetes</taxon>
        <taxon>Hypocreomycetidae</taxon>
        <taxon>Hypocreales</taxon>
        <taxon>Bionectriaceae</taxon>
        <taxon>Clonostachys</taxon>
    </lineage>
</organism>
<reference evidence="5" key="1">
    <citation type="submission" date="2019-06" db="EMBL/GenBank/DDBJ databases">
        <authorList>
            <person name="Broberg M."/>
        </authorList>
    </citation>
    <scope>NUCLEOTIDE SEQUENCE [LARGE SCALE GENOMIC DNA]</scope>
</reference>
<name>A0A9N9UFL1_9HYPO</name>
<comment type="caution">
    <text evidence="4">The sequence shown here is derived from an EMBL/GenBank/DDBJ whole genome shotgun (WGS) entry which is preliminary data.</text>
</comment>
<dbReference type="PANTHER" id="PTHR37534:SF46">
    <property type="entry name" value="ZN(II)2CYS6 TRANSCRIPTION FACTOR (EUROFUNG)"/>
    <property type="match status" value="1"/>
</dbReference>
<keyword evidence="2" id="KW-0539">Nucleus</keyword>
<dbReference type="AlphaFoldDB" id="A0A9N9UFL1"/>
<dbReference type="PANTHER" id="PTHR37534">
    <property type="entry name" value="TRANSCRIPTIONAL ACTIVATOR PROTEIN UGA3"/>
    <property type="match status" value="1"/>
</dbReference>
<feature type="region of interest" description="Disordered" evidence="3">
    <location>
        <begin position="100"/>
        <end position="123"/>
    </location>
</feature>
<sequence>MAAADQQELQGSDDVAEHLPPPEAIAGLEHAEGIGLGSLELDTVCSAYMATPPLPEFSLASALMDSALSTCGATSFYTNQSPVAGGSSLLQQDGIDTQTQETDTVMTIRSPSPRDSPRSGDASFSWADEATESAIVLPAVTSPTKYCPMPWPADMVESPQRRFLWQHFLQVTEKGFLCFDVENLDDSNSFQDPFIVTLPHLAIFSDTLRKAALCFSSFQYNSLGRVDDYSCAFPDVARDASRHFLTSTSAITQAKDPRETLATIAAGTLLHHFSPDCRPPYLQLAIRLTSSLLGEPSSRSSVPQIIVDVVLTLLRWTVISSTCSLITWQNHRTLQHVRSLELADDQVGQNLSHYSHIFNNWIDHPLYAFSPRLVNPLLRIGVLLQLRQLISTHQHVPEGSGHFQDAVSEAEDSLLNAQAQDLDTLATRTTTDPDQILYLNEAMRATASILLYARLRNMPFTAPFIRRLVRIVVDQIAKIKVNSRTYFAVIFPLFTAGCEAADLELREQIEFMLRTPRGLSYNRGDLIPALEHIWQIRDLDPGLEWPLWLEKVEPQHRIGCLM</sequence>
<feature type="region of interest" description="Disordered" evidence="3">
    <location>
        <begin position="1"/>
        <end position="20"/>
    </location>
</feature>
<evidence type="ECO:0000256" key="2">
    <source>
        <dbReference type="ARBA" id="ARBA00023242"/>
    </source>
</evidence>
<dbReference type="OrthoDB" id="5229455at2759"/>
<evidence type="ECO:0000313" key="4">
    <source>
        <dbReference type="EMBL" id="CAG9984529.1"/>
    </source>
</evidence>
<dbReference type="InterPro" id="IPR021858">
    <property type="entry name" value="Fun_TF"/>
</dbReference>
<dbReference type="EMBL" id="CABFNO020001387">
    <property type="protein sequence ID" value="CAG9984529.1"/>
    <property type="molecule type" value="Genomic_DNA"/>
</dbReference>